<evidence type="ECO:0000256" key="1">
    <source>
        <dbReference type="SAM" id="Phobius"/>
    </source>
</evidence>
<comment type="caution">
    <text evidence="2">The sequence shown here is derived from an EMBL/GenBank/DDBJ whole genome shotgun (WGS) entry which is preliminary data.</text>
</comment>
<name>A0A2W4R3P1_9GAMM</name>
<sequence length="64" mass="7175">MGNSEIFKRLKIGLSLVVGYFLAKLAASWNPAYYSEIFSAGFLVGAIGTQGAFRLFDLWRQKKQ</sequence>
<dbReference type="AlphaFoldDB" id="A0A2W4R3P1"/>
<dbReference type="Proteomes" id="UP000249396">
    <property type="component" value="Unassembled WGS sequence"/>
</dbReference>
<keyword evidence="1" id="KW-1133">Transmembrane helix</keyword>
<keyword evidence="1" id="KW-0812">Transmembrane</keyword>
<reference evidence="2 3" key="1">
    <citation type="journal article" date="2018" name="Aquat. Microb. Ecol.">
        <title>Gammaproteobacterial methanotrophs dominate.</title>
        <authorList>
            <person name="Rissanen A.J."/>
            <person name="Saarenheimo J."/>
            <person name="Tiirola M."/>
            <person name="Peura S."/>
            <person name="Aalto S.L."/>
            <person name="Karvinen A."/>
            <person name="Nykanen H."/>
        </authorList>
    </citation>
    <scope>NUCLEOTIDE SEQUENCE [LARGE SCALE GENOMIC DNA]</scope>
    <source>
        <strain evidence="2">AMbin10</strain>
    </source>
</reference>
<feature type="transmembrane region" description="Helical" evidence="1">
    <location>
        <begin position="37"/>
        <end position="56"/>
    </location>
</feature>
<accession>A0A2W4R3P1</accession>
<organism evidence="2 3">
    <name type="scientific">Candidatus Methylumidiphilus alinenensis</name>
    <dbReference type="NCBI Taxonomy" id="2202197"/>
    <lineage>
        <taxon>Bacteria</taxon>
        <taxon>Pseudomonadati</taxon>
        <taxon>Pseudomonadota</taxon>
        <taxon>Gammaproteobacteria</taxon>
        <taxon>Methylococcales</taxon>
        <taxon>Candidatus Methylumidiphilus</taxon>
    </lineage>
</organism>
<protein>
    <submittedName>
        <fullName evidence="2">Uncharacterized protein</fullName>
    </submittedName>
</protein>
<feature type="transmembrane region" description="Helical" evidence="1">
    <location>
        <begin position="12"/>
        <end position="31"/>
    </location>
</feature>
<keyword evidence="1" id="KW-0472">Membrane</keyword>
<evidence type="ECO:0000313" key="3">
    <source>
        <dbReference type="Proteomes" id="UP000249396"/>
    </source>
</evidence>
<dbReference type="EMBL" id="QJPH01000312">
    <property type="protein sequence ID" value="PZN78865.1"/>
    <property type="molecule type" value="Genomic_DNA"/>
</dbReference>
<proteinExistence type="predicted"/>
<evidence type="ECO:0000313" key="2">
    <source>
        <dbReference type="EMBL" id="PZN78865.1"/>
    </source>
</evidence>
<gene>
    <name evidence="2" type="ORF">DM484_12105</name>
</gene>